<evidence type="ECO:0000256" key="10">
    <source>
        <dbReference type="SAM" id="MobiDB-lite"/>
    </source>
</evidence>
<sequence length="246" mass="25769">MLGFSSSEFVVFLLVAVVVIGPQRLPEYTRKLTQMVRQLRVFLESAKTQIAEEVGPELADLDLSSLDPRQYDPRKIVRDALGEDLDAIKKDLQSPFKAVKNAAKETTDAIDASVKEARDKDRENSLANKIEEKKAEALAAARAVKEGEAATAELPQVGASPAEPAGEPAPAGPAAADPAAPEPAAVEPAADPMAEPAAVPASLVEEPVVASASAPSAPRPLSPRDIVRAAKEAARTREAAASALVD</sequence>
<feature type="region of interest" description="Disordered" evidence="10">
    <location>
        <begin position="147"/>
        <end position="199"/>
    </location>
</feature>
<dbReference type="GO" id="GO:0008320">
    <property type="term" value="F:protein transmembrane transporter activity"/>
    <property type="evidence" value="ECO:0007669"/>
    <property type="project" value="UniProtKB-UniRule"/>
</dbReference>
<dbReference type="HAMAP" id="MF_00237">
    <property type="entry name" value="TatB"/>
    <property type="match status" value="1"/>
</dbReference>
<dbReference type="InterPro" id="IPR018448">
    <property type="entry name" value="TatB"/>
</dbReference>
<keyword evidence="6 9" id="KW-1133">Transmembrane helix</keyword>
<comment type="subcellular location">
    <subcellularLocation>
        <location evidence="9">Cell membrane</location>
        <topology evidence="9">Single-pass membrane protein</topology>
    </subcellularLocation>
    <subcellularLocation>
        <location evidence="1">Membrane</location>
        <topology evidence="1">Single-pass membrane protein</topology>
    </subcellularLocation>
</comment>
<evidence type="ECO:0000256" key="3">
    <source>
        <dbReference type="ARBA" id="ARBA00022475"/>
    </source>
</evidence>
<dbReference type="AlphaFoldDB" id="A0AAU8N7S5"/>
<evidence type="ECO:0000313" key="11">
    <source>
        <dbReference type="EMBL" id="XCP83049.1"/>
    </source>
</evidence>
<name>A0AAU8N7S5_9ACTO</name>
<proteinExistence type="inferred from homology"/>
<accession>A0AAU8N7S5</accession>
<keyword evidence="4 9" id="KW-0812">Transmembrane</keyword>
<evidence type="ECO:0000256" key="6">
    <source>
        <dbReference type="ARBA" id="ARBA00022989"/>
    </source>
</evidence>
<dbReference type="Pfam" id="PF02416">
    <property type="entry name" value="TatA_B_E"/>
    <property type="match status" value="1"/>
</dbReference>
<dbReference type="GO" id="GO:0033281">
    <property type="term" value="C:TAT protein transport complex"/>
    <property type="evidence" value="ECO:0007669"/>
    <property type="project" value="UniProtKB-UniRule"/>
</dbReference>
<dbReference type="GO" id="GO:0043953">
    <property type="term" value="P:protein transport by the Tat complex"/>
    <property type="evidence" value="ECO:0007669"/>
    <property type="project" value="UniProtKB-UniRule"/>
</dbReference>
<keyword evidence="7 9" id="KW-0811">Translocation</keyword>
<keyword evidence="8 9" id="KW-0472">Membrane</keyword>
<evidence type="ECO:0000256" key="4">
    <source>
        <dbReference type="ARBA" id="ARBA00022692"/>
    </source>
</evidence>
<keyword evidence="5 9" id="KW-0653">Protein transport</keyword>
<dbReference type="InterPro" id="IPR003369">
    <property type="entry name" value="TatA/B/E"/>
</dbReference>
<evidence type="ECO:0000256" key="5">
    <source>
        <dbReference type="ARBA" id="ARBA00022927"/>
    </source>
</evidence>
<keyword evidence="3 9" id="KW-1003">Cell membrane</keyword>
<feature type="compositionally biased region" description="Low complexity" evidence="10">
    <location>
        <begin position="161"/>
        <end position="199"/>
    </location>
</feature>
<comment type="subunit">
    <text evidence="9">The Tat system comprises two distinct complexes: a TatABC complex, containing multiple copies of TatA, TatB and TatC subunits, and a separate TatA complex, containing only TatA subunits. Substrates initially bind to the TatABC complex, which probably triggers association of the separate TatA complex to form the active translocon.</text>
</comment>
<evidence type="ECO:0000256" key="2">
    <source>
        <dbReference type="ARBA" id="ARBA00022448"/>
    </source>
</evidence>
<organism evidence="11">
    <name type="scientific">Actinomyces timonensis</name>
    <dbReference type="NCBI Taxonomy" id="1288391"/>
    <lineage>
        <taxon>Bacteria</taxon>
        <taxon>Bacillati</taxon>
        <taxon>Actinomycetota</taxon>
        <taxon>Actinomycetes</taxon>
        <taxon>Actinomycetales</taxon>
        <taxon>Actinomycetaceae</taxon>
        <taxon>Actinomyces</taxon>
    </lineage>
</organism>
<keyword evidence="2 9" id="KW-0813">Transport</keyword>
<feature type="compositionally biased region" description="Low complexity" evidence="10">
    <location>
        <begin position="206"/>
        <end position="216"/>
    </location>
</feature>
<evidence type="ECO:0000256" key="8">
    <source>
        <dbReference type="ARBA" id="ARBA00023136"/>
    </source>
</evidence>
<feature type="region of interest" description="Disordered" evidence="10">
    <location>
        <begin position="206"/>
        <end position="225"/>
    </location>
</feature>
<evidence type="ECO:0000256" key="1">
    <source>
        <dbReference type="ARBA" id="ARBA00004167"/>
    </source>
</evidence>
<protein>
    <recommendedName>
        <fullName evidence="9">Sec-independent protein translocase protein TatB</fullName>
    </recommendedName>
</protein>
<dbReference type="EMBL" id="CP159989">
    <property type="protein sequence ID" value="XCP83049.1"/>
    <property type="molecule type" value="Genomic_DNA"/>
</dbReference>
<dbReference type="RefSeq" id="WP_366181261.1">
    <property type="nucleotide sequence ID" value="NZ_CP159989.1"/>
</dbReference>
<evidence type="ECO:0000256" key="9">
    <source>
        <dbReference type="HAMAP-Rule" id="MF_00237"/>
    </source>
</evidence>
<comment type="function">
    <text evidence="9">Part of the twin-arginine translocation (Tat) system that transports large folded proteins containing a characteristic twin-arginine motif in their signal peptide across membranes. Together with TatC, TatB is part of a receptor directly interacting with Tat signal peptides. TatB may form an oligomeric binding site that transiently accommodates folded Tat precursor proteins before their translocation.</text>
</comment>
<dbReference type="PRINTS" id="PR01506">
    <property type="entry name" value="TATBPROTEIN"/>
</dbReference>
<gene>
    <name evidence="9" type="primary">tatB</name>
    <name evidence="11" type="ORF">ABXS69_03965</name>
</gene>
<evidence type="ECO:0000256" key="7">
    <source>
        <dbReference type="ARBA" id="ARBA00023010"/>
    </source>
</evidence>
<reference evidence="11" key="1">
    <citation type="submission" date="2024-05" db="EMBL/GenBank/DDBJ databases">
        <title>Draft genome assemblies of 36 bacteria isolated from hibernating arctic ground squirrels.</title>
        <authorList>
            <person name="McKee H."/>
            <person name="Mullen L."/>
            <person name="Drown D.M."/>
            <person name="Duddleston K.N."/>
        </authorList>
    </citation>
    <scope>NUCLEOTIDE SEQUENCE</scope>
    <source>
        <strain evidence="11">AR004</strain>
    </source>
</reference>
<comment type="similarity">
    <text evidence="9">Belongs to the TatB family.</text>
</comment>
<dbReference type="Gene3D" id="1.20.5.3310">
    <property type="match status" value="1"/>
</dbReference>